<feature type="transmembrane region" description="Helical" evidence="1">
    <location>
        <begin position="40"/>
        <end position="60"/>
    </location>
</feature>
<keyword evidence="3" id="KW-1185">Reference proteome</keyword>
<dbReference type="Proteomes" id="UP000740883">
    <property type="component" value="Unassembled WGS sequence"/>
</dbReference>
<keyword evidence="1" id="KW-0812">Transmembrane</keyword>
<evidence type="ECO:0000313" key="2">
    <source>
        <dbReference type="EMBL" id="KAF9760590.1"/>
    </source>
</evidence>
<sequence length="284" mass="33908">MTVLRNYIFLVMIESAIVTFRLQKIFAIEDPLQRTIVKNFQLVLFTLMNTNFGAMCGLIIKQEYYCIYLIILLKINELVIRVQVIYYWQYQPILDTLYIIVEGLFYVTFYRKWHIIYPIILANFNERVGSNRTVFKAYTVRNFFKACRFNSYLISTYVLIILFCSNIRTFFYDYILLGKVFLYTIEYYICENEEDEDCRNKKISIAFWVLFAGHTITTTTIYLTQDFTNNPDKLPYGMYSIFNLLTLISNIADYRMYGKGCKEALKKAKADKKSRPFYKKYRAI</sequence>
<keyword evidence="1" id="KW-1133">Transmembrane helix</keyword>
<feature type="transmembrane region" description="Helical" evidence="1">
    <location>
        <begin position="205"/>
        <end position="224"/>
    </location>
</feature>
<comment type="caution">
    <text evidence="2">The sequence shown here is derived from an EMBL/GenBank/DDBJ whole genome shotgun (WGS) entry which is preliminary data.</text>
</comment>
<dbReference type="AlphaFoldDB" id="A0A9P6KXJ2"/>
<dbReference type="EMBL" id="SBJO01000577">
    <property type="protein sequence ID" value="KAF9760590.1"/>
    <property type="molecule type" value="Genomic_DNA"/>
</dbReference>
<feature type="transmembrane region" description="Helical" evidence="1">
    <location>
        <begin position="152"/>
        <end position="171"/>
    </location>
</feature>
<evidence type="ECO:0000256" key="1">
    <source>
        <dbReference type="SAM" id="Phobius"/>
    </source>
</evidence>
<name>A0A9P6KXJ2_9MICR</name>
<feature type="transmembrane region" description="Helical" evidence="1">
    <location>
        <begin position="7"/>
        <end position="28"/>
    </location>
</feature>
<reference evidence="2 3" key="1">
    <citation type="journal article" date="2020" name="Genome Biol. Evol.">
        <title>Comparative genomics of strictly vertically transmitted, feminizing microsporidia endosymbionts of amphipod crustaceans.</title>
        <authorList>
            <person name="Cormier A."/>
            <person name="Chebbi M.A."/>
            <person name="Giraud I."/>
            <person name="Wattier R."/>
            <person name="Teixeira M."/>
            <person name="Gilbert C."/>
            <person name="Rigaud T."/>
            <person name="Cordaux R."/>
        </authorList>
    </citation>
    <scope>NUCLEOTIDE SEQUENCE [LARGE SCALE GENOMIC DNA]</scope>
    <source>
        <strain evidence="2 3">Ou3-Ou53</strain>
    </source>
</reference>
<feature type="transmembrane region" description="Helical" evidence="1">
    <location>
        <begin position="67"/>
        <end position="88"/>
    </location>
</feature>
<proteinExistence type="predicted"/>
<protein>
    <submittedName>
        <fullName evidence="2">Uncharacterized protein</fullName>
    </submittedName>
</protein>
<gene>
    <name evidence="2" type="ORF">NGRA_3099</name>
</gene>
<keyword evidence="1" id="KW-0472">Membrane</keyword>
<evidence type="ECO:0000313" key="3">
    <source>
        <dbReference type="Proteomes" id="UP000740883"/>
    </source>
</evidence>
<feature type="transmembrane region" description="Helical" evidence="1">
    <location>
        <begin position="236"/>
        <end position="257"/>
    </location>
</feature>
<organism evidence="2 3">
    <name type="scientific">Nosema granulosis</name>
    <dbReference type="NCBI Taxonomy" id="83296"/>
    <lineage>
        <taxon>Eukaryota</taxon>
        <taxon>Fungi</taxon>
        <taxon>Fungi incertae sedis</taxon>
        <taxon>Microsporidia</taxon>
        <taxon>Nosematidae</taxon>
        <taxon>Nosema</taxon>
    </lineage>
</organism>
<accession>A0A9P6KXJ2</accession>